<feature type="compositionally biased region" description="Acidic residues" evidence="1">
    <location>
        <begin position="596"/>
        <end position="606"/>
    </location>
</feature>
<comment type="caution">
    <text evidence="2">The sequence shown here is derived from an EMBL/GenBank/DDBJ whole genome shotgun (WGS) entry which is preliminary data.</text>
</comment>
<accession>A0A9W8YTP2</accession>
<dbReference type="EMBL" id="JAPEVB010000003">
    <property type="protein sequence ID" value="KAJ4391411.1"/>
    <property type="molecule type" value="Genomic_DNA"/>
</dbReference>
<evidence type="ECO:0000256" key="1">
    <source>
        <dbReference type="SAM" id="MobiDB-lite"/>
    </source>
</evidence>
<reference evidence="2" key="1">
    <citation type="submission" date="2022-10" db="EMBL/GenBank/DDBJ databases">
        <title>Tapping the CABI collections for fungal endophytes: first genome assemblies for Collariella, Neodidymelliopsis, Ascochyta clinopodiicola, Didymella pomorum, Didymosphaeria variabile, Neocosmospora piperis and Neocucurbitaria cava.</title>
        <authorList>
            <person name="Hill R."/>
        </authorList>
    </citation>
    <scope>NUCLEOTIDE SEQUENCE</scope>
    <source>
        <strain evidence="2">IMI 355082</strain>
    </source>
</reference>
<protein>
    <recommendedName>
        <fullName evidence="4">THO complex subunit 1</fullName>
    </recommendedName>
</protein>
<dbReference type="GO" id="GO:0000445">
    <property type="term" value="C:THO complex part of transcription export complex"/>
    <property type="evidence" value="ECO:0007669"/>
    <property type="project" value="TreeGrafter"/>
</dbReference>
<organism evidence="2 3">
    <name type="scientific">Gnomoniopsis smithogilvyi</name>
    <dbReference type="NCBI Taxonomy" id="1191159"/>
    <lineage>
        <taxon>Eukaryota</taxon>
        <taxon>Fungi</taxon>
        <taxon>Dikarya</taxon>
        <taxon>Ascomycota</taxon>
        <taxon>Pezizomycotina</taxon>
        <taxon>Sordariomycetes</taxon>
        <taxon>Sordariomycetidae</taxon>
        <taxon>Diaporthales</taxon>
        <taxon>Gnomoniaceae</taxon>
        <taxon>Gnomoniopsis</taxon>
    </lineage>
</organism>
<feature type="compositionally biased region" description="Basic and acidic residues" evidence="1">
    <location>
        <begin position="258"/>
        <end position="267"/>
    </location>
</feature>
<proteinExistence type="predicted"/>
<feature type="compositionally biased region" description="Basic and acidic residues" evidence="1">
    <location>
        <begin position="318"/>
        <end position="338"/>
    </location>
</feature>
<gene>
    <name evidence="2" type="ORF">N0V93_005028</name>
</gene>
<dbReference type="OrthoDB" id="10257415at2759"/>
<name>A0A9W8YTP2_9PEZI</name>
<dbReference type="PANTHER" id="PTHR13265:SF0">
    <property type="entry name" value="HPR1"/>
    <property type="match status" value="1"/>
</dbReference>
<feature type="region of interest" description="Disordered" evidence="1">
    <location>
        <begin position="238"/>
        <end position="267"/>
    </location>
</feature>
<dbReference type="GO" id="GO:0006406">
    <property type="term" value="P:mRNA export from nucleus"/>
    <property type="evidence" value="ECO:0007669"/>
    <property type="project" value="TreeGrafter"/>
</dbReference>
<dbReference type="Proteomes" id="UP001140453">
    <property type="component" value="Unassembled WGS sequence"/>
</dbReference>
<evidence type="ECO:0000313" key="3">
    <source>
        <dbReference type="Proteomes" id="UP001140453"/>
    </source>
</evidence>
<dbReference type="PANTHER" id="PTHR13265">
    <property type="entry name" value="THO COMPLEX SUBUNIT 1"/>
    <property type="match status" value="1"/>
</dbReference>
<evidence type="ECO:0008006" key="4">
    <source>
        <dbReference type="Google" id="ProtNLM"/>
    </source>
</evidence>
<sequence>MAPVDVDNYGIPSVTVLVDFFEEALERASAIKPEATVEPALEDSDLEDVLSRLPVTAEATDSQNVAGARQRNSSKFAIIETAARGLLSNLIARVSIDSPDFVKVWNFFDILQCLSDRGQCDPALLVWLIEELLDSQTIPGCRKIFDYLESRRKRIISKNFTDKKLVILRSCNELLRRLSRAEDTAFSGRVFIFLFQSLPPGDKSSVNLRGEYHTQNATTYDQVGPKLADTEDKMEIDSTIPASKDTNAQTQSKSVSFSEKKDSGPEKPLDPDALYPVFWSLQESFNQPKKLFEAGHLAQFKFGLEETMKAFKANPVQHDAKSSRQGDDKRGVKRKADSSDDEVLTSFNPKYLTSRDLFELEIGDLSLRRYVLVQALIIIEFLLSLTPEAKQKLSSIQSINRSVAYLDQTLGEEDLKWVENMKSSVTEYLKTAADGHFFLRMVETILSRDKNWVRWKIENCPPIERPAISPKEWMSAMSTVKREATSKKVRLNSTHPLNLDFLKEHDDEDVMEELKDPKRYKLPDIKSFQSGIQEVEFDLGMPNNTEKERELKEHKASLSWRALRLASRSKLALLDKIDSYEDISILFEEPKPKEEELSENGDDAVQDESGKEADTEVVEAEAGESTPAAPVEQNGAPVEAMVTDA</sequence>
<dbReference type="Pfam" id="PF11957">
    <property type="entry name" value="efThoc1"/>
    <property type="match status" value="1"/>
</dbReference>
<feature type="region of interest" description="Disordered" evidence="1">
    <location>
        <begin position="590"/>
        <end position="645"/>
    </location>
</feature>
<feature type="compositionally biased region" description="Polar residues" evidence="1">
    <location>
        <begin position="240"/>
        <end position="257"/>
    </location>
</feature>
<dbReference type="AlphaFoldDB" id="A0A9W8YTP2"/>
<dbReference type="InterPro" id="IPR021861">
    <property type="entry name" value="THO_THOC1"/>
</dbReference>
<keyword evidence="3" id="KW-1185">Reference proteome</keyword>
<feature type="region of interest" description="Disordered" evidence="1">
    <location>
        <begin position="313"/>
        <end position="341"/>
    </location>
</feature>
<evidence type="ECO:0000313" key="2">
    <source>
        <dbReference type="EMBL" id="KAJ4391411.1"/>
    </source>
</evidence>